<feature type="transmembrane region" description="Helical" evidence="1">
    <location>
        <begin position="75"/>
        <end position="97"/>
    </location>
</feature>
<evidence type="ECO:0000256" key="1">
    <source>
        <dbReference type="SAM" id="Phobius"/>
    </source>
</evidence>
<gene>
    <name evidence="2" type="ORF">AArcSt2_10855</name>
</gene>
<name>A0AAE3FXM3_9EURY</name>
<feature type="transmembrane region" description="Helical" evidence="1">
    <location>
        <begin position="12"/>
        <end position="30"/>
    </location>
</feature>
<feature type="transmembrane region" description="Helical" evidence="1">
    <location>
        <begin position="50"/>
        <end position="68"/>
    </location>
</feature>
<reference evidence="2" key="2">
    <citation type="submission" date="2022-02" db="EMBL/GenBank/DDBJ databases">
        <authorList>
            <person name="Elcheninov A.G."/>
            <person name="Sorokin D.Y."/>
            <person name="Kublanov I.V."/>
        </authorList>
    </citation>
    <scope>NUCLEOTIDE SEQUENCE</scope>
    <source>
        <strain evidence="2">AArc-St2</strain>
    </source>
</reference>
<proteinExistence type="predicted"/>
<feature type="transmembrane region" description="Helical" evidence="1">
    <location>
        <begin position="193"/>
        <end position="213"/>
    </location>
</feature>
<sequence length="247" mass="27323">MIREHPLQSVSLAVFACAIIAAIGVGGVLLTDTFSGTTLFSEVFLDLHYLLMNGFFMLAVSLLFVGYYHYQRLVLLVAGLALSGWTLAHVYWTLYVYLASVPITYPSVAELGFQAFYLLILPTLLYLHRHAEIRLRRSLVPIIIAGPVLLAVATIGQPIPIGRFVYSLWYVTLAGASLAIATNLLLSHRFRGIAIGVALFAISDITYTTIAIITPQLTVEFLDPVWYVSATLIAASLLRYEQEGWLR</sequence>
<keyword evidence="1" id="KW-1133">Transmembrane helix</keyword>
<keyword evidence="1" id="KW-0812">Transmembrane</keyword>
<reference evidence="2" key="1">
    <citation type="journal article" date="2022" name="Syst. Appl. Microbiol.">
        <title>Natronocalculus amylovorans gen. nov., sp. nov., and Natranaeroarchaeum aerophilus sp. nov., dominant culturable amylolytic natronoarchaea from hypersaline soda lakes in southwestern Siberia.</title>
        <authorList>
            <person name="Sorokin D.Y."/>
            <person name="Elcheninov A.G."/>
            <person name="Khizhniak T.V."/>
            <person name="Koenen M."/>
            <person name="Bale N.J."/>
            <person name="Damste J.S.S."/>
            <person name="Kublanov I.V."/>
        </authorList>
    </citation>
    <scope>NUCLEOTIDE SEQUENCE</scope>
    <source>
        <strain evidence="2">AArc-St2</strain>
    </source>
</reference>
<keyword evidence="3" id="KW-1185">Reference proteome</keyword>
<keyword evidence="1" id="KW-0472">Membrane</keyword>
<dbReference type="AlphaFoldDB" id="A0AAE3FXM3"/>
<protein>
    <submittedName>
        <fullName evidence="2">Uncharacterized protein</fullName>
    </submittedName>
</protein>
<evidence type="ECO:0000313" key="3">
    <source>
        <dbReference type="Proteomes" id="UP001203207"/>
    </source>
</evidence>
<comment type="caution">
    <text evidence="2">The sequence shown here is derived from an EMBL/GenBank/DDBJ whole genome shotgun (WGS) entry which is preliminary data.</text>
</comment>
<dbReference type="RefSeq" id="WP_250584554.1">
    <property type="nucleotide sequence ID" value="NZ_JAKRVX010000004.1"/>
</dbReference>
<dbReference type="PROSITE" id="PS51257">
    <property type="entry name" value="PROKAR_LIPOPROTEIN"/>
    <property type="match status" value="1"/>
</dbReference>
<feature type="transmembrane region" description="Helical" evidence="1">
    <location>
        <begin position="167"/>
        <end position="186"/>
    </location>
</feature>
<organism evidence="2 3">
    <name type="scientific">Natronocalculus amylovorans</name>
    <dbReference type="NCBI Taxonomy" id="2917812"/>
    <lineage>
        <taxon>Archaea</taxon>
        <taxon>Methanobacteriati</taxon>
        <taxon>Methanobacteriota</taxon>
        <taxon>Stenosarchaea group</taxon>
        <taxon>Halobacteria</taxon>
        <taxon>Halobacteriales</taxon>
        <taxon>Haloferacaceae</taxon>
        <taxon>Natronocalculus</taxon>
    </lineage>
</organism>
<feature type="transmembrane region" description="Helical" evidence="1">
    <location>
        <begin position="139"/>
        <end position="161"/>
    </location>
</feature>
<dbReference type="EMBL" id="JAKRVX010000004">
    <property type="protein sequence ID" value="MCL9817442.1"/>
    <property type="molecule type" value="Genomic_DNA"/>
</dbReference>
<evidence type="ECO:0000313" key="2">
    <source>
        <dbReference type="EMBL" id="MCL9817442.1"/>
    </source>
</evidence>
<feature type="transmembrane region" description="Helical" evidence="1">
    <location>
        <begin position="103"/>
        <end position="127"/>
    </location>
</feature>
<dbReference type="Proteomes" id="UP001203207">
    <property type="component" value="Unassembled WGS sequence"/>
</dbReference>
<accession>A0AAE3FXM3</accession>